<dbReference type="RefSeq" id="WP_186954851.1">
    <property type="nucleotide sequence ID" value="NZ_JACOFX010000009.1"/>
</dbReference>
<dbReference type="PANTHER" id="PTHR45011">
    <property type="entry name" value="DAP3-BINDING CELL DEATH ENHANCER 1"/>
    <property type="match status" value="1"/>
</dbReference>
<keyword evidence="2" id="KW-0472">Membrane</keyword>
<dbReference type="InterPro" id="IPR006597">
    <property type="entry name" value="Sel1-like"/>
</dbReference>
<evidence type="ECO:0000313" key="4">
    <source>
        <dbReference type="Proteomes" id="UP000646911"/>
    </source>
</evidence>
<gene>
    <name evidence="3" type="ORF">H8L47_17360</name>
</gene>
<feature type="region of interest" description="Disordered" evidence="1">
    <location>
        <begin position="63"/>
        <end position="111"/>
    </location>
</feature>
<keyword evidence="2" id="KW-1133">Transmembrane helix</keyword>
<dbReference type="PANTHER" id="PTHR45011:SF1">
    <property type="entry name" value="DAP3-BINDING CELL DEATH ENHANCER 1"/>
    <property type="match status" value="1"/>
</dbReference>
<dbReference type="Gene3D" id="1.25.40.10">
    <property type="entry name" value="Tetratricopeptide repeat domain"/>
    <property type="match status" value="1"/>
</dbReference>
<sequence>MSKLPDFFVQYDLPADADERAIKRVYARQLKLIDQETDLEGFQALRDTFEEAIAWLQYRQQTGMPETSAESDEGAHRDSSMEAPQNTGAYATHSQHHTLSASAKTPELADPETTAEDIIVAMINDMRGHYSIPSYAGECFLQTMEDTRLIHMETGLIFERMLAHYLLQGWQPGNGELLDVVADYYGWKKDVRRLHNWGEGGYVLSRALTEQAEFNKKSEAIREGQWALLLKARYENEPAQYYLSVHFPMMLRMLEMYPTWVLMVSSRNNIEAWHARYADMQQGEAVEPAQAIQTAIADQENTSYKTRFLVGILICFALFIWMAGLMDRGPETSRVYTPVPLHEQTTYLNNSYLSIVERKQQDLLLSGKELKEIGDQYFSGHGGKVRNVIEAVYFWEMASEKGNVEATYQLAWIYDLGNGVAKDMKQAHQWYEKAAKQGERRSQVMMGNFYLSTVNQDVNKAVYFYELAAAQGDMIAKRALAAIYDEGMAGQAVDLDKASIWYAQAAMHDDLQSKARLKSICRKKKYSGCTG</sequence>
<comment type="caution">
    <text evidence="3">The sequence shown here is derived from an EMBL/GenBank/DDBJ whole genome shotgun (WGS) entry which is preliminary data.</text>
</comment>
<reference evidence="3 4" key="1">
    <citation type="submission" date="2020-08" db="EMBL/GenBank/DDBJ databases">
        <title>Novel species isolated from subtropical streams in China.</title>
        <authorList>
            <person name="Lu H."/>
        </authorList>
    </citation>
    <scope>NUCLEOTIDE SEQUENCE [LARGE SCALE GENOMIC DNA]</scope>
    <source>
        <strain evidence="3 4">NL8W</strain>
    </source>
</reference>
<evidence type="ECO:0000256" key="2">
    <source>
        <dbReference type="SAM" id="Phobius"/>
    </source>
</evidence>
<protein>
    <submittedName>
        <fullName evidence="3">Sel1 repeat family protein</fullName>
    </submittedName>
</protein>
<dbReference type="SMART" id="SM00671">
    <property type="entry name" value="SEL1"/>
    <property type="match status" value="4"/>
</dbReference>
<accession>A0ABR6ZCH0</accession>
<dbReference type="EMBL" id="JACOFX010000009">
    <property type="protein sequence ID" value="MBC3909329.1"/>
    <property type="molecule type" value="Genomic_DNA"/>
</dbReference>
<dbReference type="InterPro" id="IPR011990">
    <property type="entry name" value="TPR-like_helical_dom_sf"/>
</dbReference>
<proteinExistence type="predicted"/>
<dbReference type="InterPro" id="IPR052748">
    <property type="entry name" value="ISR_Activator"/>
</dbReference>
<keyword evidence="2" id="KW-0812">Transmembrane</keyword>
<dbReference type="Proteomes" id="UP000646911">
    <property type="component" value="Unassembled WGS sequence"/>
</dbReference>
<dbReference type="SUPFAM" id="SSF81901">
    <property type="entry name" value="HCP-like"/>
    <property type="match status" value="1"/>
</dbReference>
<feature type="transmembrane region" description="Helical" evidence="2">
    <location>
        <begin position="308"/>
        <end position="326"/>
    </location>
</feature>
<evidence type="ECO:0000313" key="3">
    <source>
        <dbReference type="EMBL" id="MBC3909329.1"/>
    </source>
</evidence>
<dbReference type="Pfam" id="PF08238">
    <property type="entry name" value="Sel1"/>
    <property type="match status" value="4"/>
</dbReference>
<keyword evidence="4" id="KW-1185">Reference proteome</keyword>
<feature type="compositionally biased region" description="Polar residues" evidence="1">
    <location>
        <begin position="82"/>
        <end position="103"/>
    </location>
</feature>
<organism evidence="3 4">
    <name type="scientific">Undibacterium umbellatum</name>
    <dbReference type="NCBI Taxonomy" id="2762300"/>
    <lineage>
        <taxon>Bacteria</taxon>
        <taxon>Pseudomonadati</taxon>
        <taxon>Pseudomonadota</taxon>
        <taxon>Betaproteobacteria</taxon>
        <taxon>Burkholderiales</taxon>
        <taxon>Oxalobacteraceae</taxon>
        <taxon>Undibacterium</taxon>
    </lineage>
</organism>
<name>A0ABR6ZCH0_9BURK</name>
<evidence type="ECO:0000256" key="1">
    <source>
        <dbReference type="SAM" id="MobiDB-lite"/>
    </source>
</evidence>